<dbReference type="STRING" id="4432.A0A1U8BIN5"/>
<dbReference type="PANTHER" id="PTHR31707">
    <property type="entry name" value="PECTINESTERASE"/>
    <property type="match status" value="1"/>
</dbReference>
<dbReference type="eggNOG" id="ENOG502QQVX">
    <property type="taxonomic scope" value="Eukaryota"/>
</dbReference>
<feature type="chain" id="PRO_5011116937" evidence="4">
    <location>
        <begin position="21"/>
        <end position="211"/>
    </location>
</feature>
<dbReference type="InterPro" id="IPR012334">
    <property type="entry name" value="Pectin_lyas_fold"/>
</dbReference>
<dbReference type="InParanoid" id="A0A1U8BIN5"/>
<feature type="domain" description="Pectinesterase catalytic" evidence="5">
    <location>
        <begin position="72"/>
        <end position="195"/>
    </location>
</feature>
<keyword evidence="6" id="KW-1185">Reference proteome</keyword>
<gene>
    <name evidence="7" type="primary">LOC104611287</name>
</gene>
<dbReference type="RefSeq" id="XP_010276570.1">
    <property type="nucleotide sequence ID" value="XM_010278268.1"/>
</dbReference>
<dbReference type="GeneID" id="104611287"/>
<keyword evidence="4" id="KW-0732">Signal</keyword>
<dbReference type="Proteomes" id="UP000189703">
    <property type="component" value="Unplaced"/>
</dbReference>
<dbReference type="KEGG" id="nnu:104611287"/>
<evidence type="ECO:0000256" key="1">
    <source>
        <dbReference type="ARBA" id="ARBA00005184"/>
    </source>
</evidence>
<keyword evidence="2" id="KW-0378">Hydrolase</keyword>
<dbReference type="AlphaFoldDB" id="A0A1U8BIN5"/>
<dbReference type="GO" id="GO:0030599">
    <property type="term" value="F:pectinesterase activity"/>
    <property type="evidence" value="ECO:0007669"/>
    <property type="project" value="InterPro"/>
</dbReference>
<evidence type="ECO:0000256" key="2">
    <source>
        <dbReference type="ARBA" id="ARBA00022801"/>
    </source>
</evidence>
<dbReference type="GO" id="GO:0045490">
    <property type="term" value="P:pectin catabolic process"/>
    <property type="evidence" value="ECO:0007669"/>
    <property type="project" value="UniProtKB-UniPathway"/>
</dbReference>
<dbReference type="Pfam" id="PF01095">
    <property type="entry name" value="Pectinesterase"/>
    <property type="match status" value="1"/>
</dbReference>
<comment type="pathway">
    <text evidence="1">Glycan metabolism; pectin degradation; 2-dehydro-3-deoxy-D-gluconate from pectin: step 1/5.</text>
</comment>
<dbReference type="InterPro" id="IPR011050">
    <property type="entry name" value="Pectin_lyase_fold/virulence"/>
</dbReference>
<accession>A0A1U8BIN5</accession>
<reference evidence="7" key="1">
    <citation type="submission" date="2025-08" db="UniProtKB">
        <authorList>
            <consortium name="RefSeq"/>
        </authorList>
    </citation>
    <scope>IDENTIFICATION</scope>
</reference>
<dbReference type="UniPathway" id="UPA00545">
    <property type="reaction ID" value="UER00823"/>
</dbReference>
<evidence type="ECO:0000256" key="3">
    <source>
        <dbReference type="ARBA" id="ARBA00023085"/>
    </source>
</evidence>
<evidence type="ECO:0000313" key="6">
    <source>
        <dbReference type="Proteomes" id="UP000189703"/>
    </source>
</evidence>
<evidence type="ECO:0000259" key="5">
    <source>
        <dbReference type="Pfam" id="PF01095"/>
    </source>
</evidence>
<evidence type="ECO:0000313" key="7">
    <source>
        <dbReference type="RefSeq" id="XP_010276570.1"/>
    </source>
</evidence>
<feature type="signal peptide" evidence="4">
    <location>
        <begin position="1"/>
        <end position="20"/>
    </location>
</feature>
<name>A0A1U8BIN5_NELNU</name>
<dbReference type="SUPFAM" id="SSF51126">
    <property type="entry name" value="Pectin lyase-like"/>
    <property type="match status" value="1"/>
</dbReference>
<dbReference type="OrthoDB" id="2019149at2759"/>
<keyword evidence="3" id="KW-0063">Aspartyl esterase</keyword>
<dbReference type="OMA" id="IIMESAI"/>
<organism evidence="6 7">
    <name type="scientific">Nelumbo nucifera</name>
    <name type="common">Sacred lotus</name>
    <dbReference type="NCBI Taxonomy" id="4432"/>
    <lineage>
        <taxon>Eukaryota</taxon>
        <taxon>Viridiplantae</taxon>
        <taxon>Streptophyta</taxon>
        <taxon>Embryophyta</taxon>
        <taxon>Tracheophyta</taxon>
        <taxon>Spermatophyta</taxon>
        <taxon>Magnoliopsida</taxon>
        <taxon>Proteales</taxon>
        <taxon>Nelumbonaceae</taxon>
        <taxon>Nelumbo</taxon>
    </lineage>
</organism>
<dbReference type="Gene3D" id="2.160.20.10">
    <property type="entry name" value="Single-stranded right-handed beta-helix, Pectin lyase-like"/>
    <property type="match status" value="1"/>
</dbReference>
<sequence>MGKLVALGISLILVVGVVIGTVVGVNKGRHPKDDWSAKDIASGGTSTTMKSVSAICASADYKDSCIKTLTPQNTVTAQGKMFQNEETGIVIQNCNIVPDQQLSVDKLKIPSFLGRPWKKYATTIIMESAIGDFIRPEGWMPWSGNFALDTLFYAEYNNRGPGANTAQRVKWKGFKVITNRNEALRFTAGPFILGNEWLKNTGAPFVLGLKY</sequence>
<dbReference type="GO" id="GO:0042545">
    <property type="term" value="P:cell wall modification"/>
    <property type="evidence" value="ECO:0007669"/>
    <property type="project" value="InterPro"/>
</dbReference>
<protein>
    <submittedName>
        <fullName evidence="7">Pectinesterase 2-like</fullName>
    </submittedName>
</protein>
<proteinExistence type="predicted"/>
<evidence type="ECO:0000256" key="4">
    <source>
        <dbReference type="SAM" id="SignalP"/>
    </source>
</evidence>
<dbReference type="InterPro" id="IPR000070">
    <property type="entry name" value="Pectinesterase_cat"/>
</dbReference>